<evidence type="ECO:0000259" key="6">
    <source>
        <dbReference type="PROSITE" id="PS51157"/>
    </source>
</evidence>
<keyword evidence="3" id="KW-0862">Zinc</keyword>
<evidence type="ECO:0000256" key="3">
    <source>
        <dbReference type="ARBA" id="ARBA00022833"/>
    </source>
</evidence>
<feature type="compositionally biased region" description="Acidic residues" evidence="5">
    <location>
        <begin position="834"/>
        <end position="846"/>
    </location>
</feature>
<evidence type="ECO:0000256" key="2">
    <source>
        <dbReference type="ARBA" id="ARBA00022771"/>
    </source>
</evidence>
<dbReference type="PANTHER" id="PTHR46276:SF1">
    <property type="entry name" value="E3 UBIQUITIN-PROTEIN LIGASE UBR5"/>
    <property type="match status" value="1"/>
</dbReference>
<dbReference type="CDD" id="cd19675">
    <property type="entry name" value="UBR-box_UBR5"/>
    <property type="match status" value="1"/>
</dbReference>
<evidence type="ECO:0000313" key="7">
    <source>
        <dbReference type="EMBL" id="KAF0288878.1"/>
    </source>
</evidence>
<feature type="compositionally biased region" description="Gly residues" evidence="5">
    <location>
        <begin position="477"/>
        <end position="487"/>
    </location>
</feature>
<reference evidence="7 8" key="1">
    <citation type="submission" date="2019-07" db="EMBL/GenBank/DDBJ databases">
        <title>Draft genome assembly of a fouling barnacle, Amphibalanus amphitrite (Darwin, 1854): The first reference genome for Thecostraca.</title>
        <authorList>
            <person name="Kim W."/>
        </authorList>
    </citation>
    <scope>NUCLEOTIDE SEQUENCE [LARGE SCALE GENOMIC DNA]</scope>
    <source>
        <strain evidence="7">SNU_AA5</strain>
        <tissue evidence="7">Soma without cirri and trophi</tissue>
    </source>
</reference>
<sequence length="997" mass="105472">MVGPSMPTILTDPGERKANAHKALWRICECPALAPYLRELLCGRDVQGYTPFMQAVCGRAYRAAIQLLDTAQRIAKELHPGDAEGCQQTLQSMIYPAGSSADDNPMYVLCCNDTCSFTWTGAEHVNQDIFECRTCGLVGSLCCCTECARICHKGHDYRVKNTSPSAYCDCWEKCKCKTLISGSQAPRYELLCRLVAETDLASHTNARGENILLFLVQTVGRQTTEQKVYRPRPRTASSVRKTVELDIEMPDHDLEPPRFARRALETLLKDWPAVSAMINTGSTVSGAEQPQSAATSTGSRLGQTGTTLLDKFVHCLLVKCSVEMLNVLLTTLIREMRAQPEAATAVARRFVRSVARIFVILSVETPPTGVKKKSSGTSTIQRCRLVFRSLLSPAVEELCQTANSLIAPVRMGVARPTAPFQLAQTGQEALQGSEELFAVEPIVATVAGGAAGAARARSPAPALQPRAAAAASSAGPSAGGSGSGGGSVLYQLSRDDQEDNDGGGSELEEQADRADREEGAGESDMELDLLAETDSDSEDNQSAQDNVSGGQQSVQTRATAGSDAALASIGLFSDDRSGSPSEAEDEEEDSEQGETDDQETELFGEDQLERRAGTGAGGAAGTGTASARVNLTPQSMQWAIRSRAQEPGSRATAGGSSLVYIDPSASRRFTTSAVPSSVQSSVPEPVTMATTASCLARAFALVVRQVADLLSVARDCGHADGSLLPLGAELLGSDWRQAQLRFGQSLSRADPTAPSAPAAGSTGPARKERGRGAGHISPITRRRGRDFLTYCLSLMRSHNGEHAEALPVIDIAALRHVALKAGPESVVDRLLDLEPADDGGDDDNSESDVTNNNPAPMETDSVTDEDSQLSAASAPAGRGRRHPFFQRSDSTLFVGAPQPDPFAGSLRPAPAPVSGRAAAAGARTAFSPRSRPEPELGEGLGHVDRLLEAGSGLLPTADGDQPQNLSTRGAEEGRTAAESAHHRVAKEAGRRLTNGSR</sequence>
<evidence type="ECO:0000313" key="8">
    <source>
        <dbReference type="Proteomes" id="UP000440578"/>
    </source>
</evidence>
<feature type="zinc finger region" description="UBR-type" evidence="4">
    <location>
        <begin position="113"/>
        <end position="197"/>
    </location>
</feature>
<evidence type="ECO:0000256" key="1">
    <source>
        <dbReference type="ARBA" id="ARBA00022723"/>
    </source>
</evidence>
<feature type="domain" description="UBR-type" evidence="6">
    <location>
        <begin position="113"/>
        <end position="197"/>
    </location>
</feature>
<feature type="compositionally biased region" description="Low complexity" evidence="5">
    <location>
        <begin position="912"/>
        <end position="929"/>
    </location>
</feature>
<accession>A0A6A4VEP5</accession>
<keyword evidence="1" id="KW-0479">Metal-binding</keyword>
<feature type="region of interest" description="Disordered" evidence="5">
    <location>
        <begin position="833"/>
        <end position="997"/>
    </location>
</feature>
<dbReference type="OrthoDB" id="298098at2759"/>
<feature type="compositionally biased region" description="Basic and acidic residues" evidence="5">
    <location>
        <begin position="510"/>
        <end position="519"/>
    </location>
</feature>
<feature type="compositionally biased region" description="Acidic residues" evidence="5">
    <location>
        <begin position="520"/>
        <end position="539"/>
    </location>
</feature>
<dbReference type="GO" id="GO:0005634">
    <property type="term" value="C:nucleus"/>
    <property type="evidence" value="ECO:0007669"/>
    <property type="project" value="TreeGrafter"/>
</dbReference>
<dbReference type="GO" id="GO:0008270">
    <property type="term" value="F:zinc ion binding"/>
    <property type="evidence" value="ECO:0007669"/>
    <property type="project" value="UniProtKB-KW"/>
</dbReference>
<evidence type="ECO:0000256" key="4">
    <source>
        <dbReference type="PROSITE-ProRule" id="PRU00508"/>
    </source>
</evidence>
<proteinExistence type="predicted"/>
<feature type="compositionally biased region" description="Low complexity" evidence="5">
    <location>
        <begin position="467"/>
        <end position="476"/>
    </location>
</feature>
<keyword evidence="2" id="KW-0863">Zinc-finger</keyword>
<feature type="compositionally biased region" description="Polar residues" evidence="5">
    <location>
        <begin position="540"/>
        <end position="559"/>
    </location>
</feature>
<keyword evidence="8" id="KW-1185">Reference proteome</keyword>
<dbReference type="PANTHER" id="PTHR46276">
    <property type="entry name" value="E3 UBIQUITIN-PROTEIN LIGASE UBR5"/>
    <property type="match status" value="1"/>
</dbReference>
<dbReference type="GO" id="GO:0090263">
    <property type="term" value="P:positive regulation of canonical Wnt signaling pathway"/>
    <property type="evidence" value="ECO:0007669"/>
    <property type="project" value="TreeGrafter"/>
</dbReference>
<protein>
    <submittedName>
        <fullName evidence="7">E3 ubiquitin-protein ligase hyd</fullName>
    </submittedName>
</protein>
<dbReference type="AlphaFoldDB" id="A0A6A4VEP5"/>
<evidence type="ECO:0000256" key="5">
    <source>
        <dbReference type="SAM" id="MobiDB-lite"/>
    </source>
</evidence>
<dbReference type="InterPro" id="IPR047503">
    <property type="entry name" value="UBR-box_UBR5"/>
</dbReference>
<dbReference type="GO" id="GO:0005737">
    <property type="term" value="C:cytoplasm"/>
    <property type="evidence" value="ECO:0007669"/>
    <property type="project" value="TreeGrafter"/>
</dbReference>
<dbReference type="GO" id="GO:0000209">
    <property type="term" value="P:protein polyubiquitination"/>
    <property type="evidence" value="ECO:0007669"/>
    <property type="project" value="TreeGrafter"/>
</dbReference>
<gene>
    <name evidence="7" type="primary">hyd_1</name>
    <name evidence="7" type="ORF">FJT64_012769</name>
</gene>
<feature type="compositionally biased region" description="Low complexity" evidence="5">
    <location>
        <begin position="751"/>
        <end position="764"/>
    </location>
</feature>
<feature type="region of interest" description="Disordered" evidence="5">
    <location>
        <begin position="745"/>
        <end position="778"/>
    </location>
</feature>
<dbReference type="EMBL" id="VIIS01002074">
    <property type="protein sequence ID" value="KAF0288878.1"/>
    <property type="molecule type" value="Genomic_DNA"/>
</dbReference>
<feature type="compositionally biased region" description="Acidic residues" evidence="5">
    <location>
        <begin position="582"/>
        <end position="601"/>
    </location>
</feature>
<comment type="caution">
    <text evidence="7">The sequence shown here is derived from an EMBL/GenBank/DDBJ whole genome shotgun (WGS) entry which is preliminary data.</text>
</comment>
<dbReference type="Proteomes" id="UP000440578">
    <property type="component" value="Unassembled WGS sequence"/>
</dbReference>
<feature type="region of interest" description="Disordered" evidence="5">
    <location>
        <begin position="467"/>
        <end position="601"/>
    </location>
</feature>
<dbReference type="PROSITE" id="PS51157">
    <property type="entry name" value="ZF_UBR"/>
    <property type="match status" value="1"/>
</dbReference>
<feature type="compositionally biased region" description="Acidic residues" evidence="5">
    <location>
        <begin position="496"/>
        <end position="509"/>
    </location>
</feature>
<feature type="compositionally biased region" description="Basic and acidic residues" evidence="5">
    <location>
        <begin position="969"/>
        <end position="990"/>
    </location>
</feature>
<dbReference type="InterPro" id="IPR003126">
    <property type="entry name" value="Znf_UBR"/>
</dbReference>
<name>A0A6A4VEP5_AMPAM</name>
<dbReference type="GO" id="GO:0034450">
    <property type="term" value="F:ubiquitin-ubiquitin ligase activity"/>
    <property type="evidence" value="ECO:0007669"/>
    <property type="project" value="TreeGrafter"/>
</dbReference>
<organism evidence="7 8">
    <name type="scientific">Amphibalanus amphitrite</name>
    <name type="common">Striped barnacle</name>
    <name type="synonym">Balanus amphitrite</name>
    <dbReference type="NCBI Taxonomy" id="1232801"/>
    <lineage>
        <taxon>Eukaryota</taxon>
        <taxon>Metazoa</taxon>
        <taxon>Ecdysozoa</taxon>
        <taxon>Arthropoda</taxon>
        <taxon>Crustacea</taxon>
        <taxon>Multicrustacea</taxon>
        <taxon>Cirripedia</taxon>
        <taxon>Thoracica</taxon>
        <taxon>Thoracicalcarea</taxon>
        <taxon>Balanomorpha</taxon>
        <taxon>Balanoidea</taxon>
        <taxon>Balanidae</taxon>
        <taxon>Amphibalaninae</taxon>
        <taxon>Amphibalanus</taxon>
    </lineage>
</organism>
<dbReference type="SMART" id="SM00396">
    <property type="entry name" value="ZnF_UBR1"/>
    <property type="match status" value="1"/>
</dbReference>